<evidence type="ECO:0000313" key="6">
    <source>
        <dbReference type="Proteomes" id="UP000249005"/>
    </source>
</evidence>
<dbReference type="PANTHER" id="PTHR46124">
    <property type="entry name" value="D-AMINOACYL-TRNA DEACYLASE"/>
    <property type="match status" value="1"/>
</dbReference>
<dbReference type="PIRSF" id="PIRSF005902">
    <property type="entry name" value="DNase_TatD"/>
    <property type="match status" value="1"/>
</dbReference>
<dbReference type="RefSeq" id="WP_111741120.1">
    <property type="nucleotide sequence ID" value="NZ_LR698987.1"/>
</dbReference>
<feature type="binding site" evidence="4">
    <location>
        <position position="9"/>
    </location>
    <ligand>
        <name>a divalent metal cation</name>
        <dbReference type="ChEBI" id="CHEBI:60240"/>
        <label>1</label>
    </ligand>
</feature>
<dbReference type="GO" id="GO:0005829">
    <property type="term" value="C:cytosol"/>
    <property type="evidence" value="ECO:0007669"/>
    <property type="project" value="TreeGrafter"/>
</dbReference>
<dbReference type="EC" id="3.1.21.-" evidence="5"/>
<organism evidence="5 6">
    <name type="scientific">Leminorella richardii</name>
    <dbReference type="NCBI Taxonomy" id="158841"/>
    <lineage>
        <taxon>Bacteria</taxon>
        <taxon>Pseudomonadati</taxon>
        <taxon>Pseudomonadota</taxon>
        <taxon>Gammaproteobacteria</taxon>
        <taxon>Enterobacterales</taxon>
        <taxon>Budviciaceae</taxon>
        <taxon>Leminorella</taxon>
    </lineage>
</organism>
<feature type="binding site" evidence="4">
    <location>
        <position position="97"/>
    </location>
    <ligand>
        <name>a divalent metal cation</name>
        <dbReference type="ChEBI" id="CHEBI:60240"/>
        <label>1</label>
    </ligand>
</feature>
<feature type="binding site" evidence="4">
    <location>
        <position position="133"/>
    </location>
    <ligand>
        <name>a divalent metal cation</name>
        <dbReference type="ChEBI" id="CHEBI:60240"/>
        <label>2</label>
    </ligand>
</feature>
<dbReference type="InterPro" id="IPR001130">
    <property type="entry name" value="TatD-like"/>
</dbReference>
<evidence type="ECO:0000313" key="5">
    <source>
        <dbReference type="EMBL" id="SQI42796.1"/>
    </source>
</evidence>
<evidence type="ECO:0000256" key="4">
    <source>
        <dbReference type="PIRSR" id="PIRSR005902-1"/>
    </source>
</evidence>
<name>A0A2X4USE8_9GAMM</name>
<dbReference type="EMBL" id="LS483470">
    <property type="protein sequence ID" value="SQI42796.1"/>
    <property type="molecule type" value="Genomic_DNA"/>
</dbReference>
<keyword evidence="2 4" id="KW-0479">Metal-binding</keyword>
<dbReference type="Pfam" id="PF01026">
    <property type="entry name" value="TatD_DNase"/>
    <property type="match status" value="1"/>
</dbReference>
<reference evidence="5 6" key="1">
    <citation type="submission" date="2018-06" db="EMBL/GenBank/DDBJ databases">
        <authorList>
            <consortium name="Pathogen Informatics"/>
            <person name="Doyle S."/>
        </authorList>
    </citation>
    <scope>NUCLEOTIDE SEQUENCE [LARGE SCALE GENOMIC DNA]</scope>
    <source>
        <strain evidence="5 6">NCTC12151</strain>
    </source>
</reference>
<dbReference type="PROSITE" id="PS01091">
    <property type="entry name" value="TATD_3"/>
    <property type="match status" value="1"/>
</dbReference>
<feature type="binding site" evidence="4">
    <location>
        <position position="157"/>
    </location>
    <ligand>
        <name>a divalent metal cation</name>
        <dbReference type="ChEBI" id="CHEBI:60240"/>
        <label>2</label>
    </ligand>
</feature>
<dbReference type="GO" id="GO:0016788">
    <property type="term" value="F:hydrolase activity, acting on ester bonds"/>
    <property type="evidence" value="ECO:0007669"/>
    <property type="project" value="InterPro"/>
</dbReference>
<dbReference type="SUPFAM" id="SSF51556">
    <property type="entry name" value="Metallo-dependent hydrolases"/>
    <property type="match status" value="1"/>
</dbReference>
<dbReference type="KEGG" id="lri:NCTC12151_02720"/>
<comment type="similarity">
    <text evidence="1">Belongs to the metallo-dependent hydrolases superfamily. TatD-type hydrolase family.</text>
</comment>
<dbReference type="Gene3D" id="3.20.20.140">
    <property type="entry name" value="Metal-dependent hydrolases"/>
    <property type="match status" value="1"/>
</dbReference>
<dbReference type="PANTHER" id="PTHR46124:SF3">
    <property type="entry name" value="HYDROLASE"/>
    <property type="match status" value="1"/>
</dbReference>
<sequence length="261" mass="29686">MKASFIDTHCHFDFPPFLDHEEESLRLAQNSGVERLIVPTVTRDRFNAVTQLSARFPYIYGALGLHPLYINQHSDDDVAELEVRLSRADRRIVAVGEIGLDEYMEEPQIARQETLFLEQLKLAKRFDLPAILHSRRTHDRLAKLLRQVKQSRTGVVHGFSGSLSQALAFTQLGYFIGVGGVITYDRAQKTRRAIAALPLESLLLETDAPDMPLAGFQGQPNRPERIAHIFTALCQLREEPPQRIAEQIYLNTMALFWPAQR</sequence>
<dbReference type="InterPro" id="IPR032466">
    <property type="entry name" value="Metal_Hydrolase"/>
</dbReference>
<dbReference type="AlphaFoldDB" id="A0A2X4USE8"/>
<protein>
    <submittedName>
        <fullName evidence="5">Uncharacterized deoxyribonuclease YjjV</fullName>
        <ecNumber evidence="5">3.1.21.-</ecNumber>
    </submittedName>
</protein>
<dbReference type="GO" id="GO:0046872">
    <property type="term" value="F:metal ion binding"/>
    <property type="evidence" value="ECO:0007669"/>
    <property type="project" value="UniProtKB-KW"/>
</dbReference>
<accession>A0A2X4USE8</accession>
<feature type="binding site" evidence="4">
    <location>
        <position position="11"/>
    </location>
    <ligand>
        <name>a divalent metal cation</name>
        <dbReference type="ChEBI" id="CHEBI:60240"/>
        <label>1</label>
    </ligand>
</feature>
<dbReference type="Proteomes" id="UP000249005">
    <property type="component" value="Chromosome 1"/>
</dbReference>
<dbReference type="PROSITE" id="PS01137">
    <property type="entry name" value="TATD_1"/>
    <property type="match status" value="1"/>
</dbReference>
<dbReference type="InterPro" id="IPR018228">
    <property type="entry name" value="DNase_TatD-rel_CS"/>
</dbReference>
<dbReference type="OrthoDB" id="9810005at2"/>
<proteinExistence type="inferred from homology"/>
<evidence type="ECO:0000256" key="3">
    <source>
        <dbReference type="ARBA" id="ARBA00022801"/>
    </source>
</evidence>
<keyword evidence="6" id="KW-1185">Reference proteome</keyword>
<evidence type="ECO:0000256" key="1">
    <source>
        <dbReference type="ARBA" id="ARBA00009275"/>
    </source>
</evidence>
<gene>
    <name evidence="5" type="primary">yjjV</name>
    <name evidence="5" type="ORF">NCTC12151_02720</name>
</gene>
<dbReference type="FunFam" id="3.20.20.140:FF:000005">
    <property type="entry name" value="TatD family hydrolase"/>
    <property type="match status" value="1"/>
</dbReference>
<feature type="binding site" evidence="4">
    <location>
        <position position="207"/>
    </location>
    <ligand>
        <name>a divalent metal cation</name>
        <dbReference type="ChEBI" id="CHEBI:60240"/>
        <label>1</label>
    </ligand>
</feature>
<evidence type="ECO:0000256" key="2">
    <source>
        <dbReference type="ARBA" id="ARBA00022723"/>
    </source>
</evidence>
<keyword evidence="3 5" id="KW-0378">Hydrolase</keyword>
<dbReference type="CDD" id="cd01310">
    <property type="entry name" value="TatD_DNAse"/>
    <property type="match status" value="1"/>
</dbReference>